<feature type="compositionally biased region" description="Low complexity" evidence="1">
    <location>
        <begin position="35"/>
        <end position="47"/>
    </location>
</feature>
<feature type="compositionally biased region" description="Low complexity" evidence="1">
    <location>
        <begin position="151"/>
        <end position="166"/>
    </location>
</feature>
<dbReference type="EMBL" id="LK052898">
    <property type="protein sequence ID" value="CDR43909.1"/>
    <property type="molecule type" value="Genomic_DNA"/>
</dbReference>
<dbReference type="VEuPathDB" id="FungiDB:BON22_1779"/>
<name>A0A061B255_CYBFA</name>
<organism evidence="2">
    <name type="scientific">Cyberlindnera fabianii</name>
    <name type="common">Yeast</name>
    <name type="synonym">Hansenula fabianii</name>
    <dbReference type="NCBI Taxonomy" id="36022"/>
    <lineage>
        <taxon>Eukaryota</taxon>
        <taxon>Fungi</taxon>
        <taxon>Dikarya</taxon>
        <taxon>Ascomycota</taxon>
        <taxon>Saccharomycotina</taxon>
        <taxon>Saccharomycetes</taxon>
        <taxon>Phaffomycetales</taxon>
        <taxon>Phaffomycetaceae</taxon>
        <taxon>Cyberlindnera</taxon>
    </lineage>
</organism>
<feature type="compositionally biased region" description="Low complexity" evidence="1">
    <location>
        <begin position="119"/>
        <end position="130"/>
    </location>
</feature>
<dbReference type="OrthoDB" id="3981234at2759"/>
<feature type="compositionally biased region" description="Polar residues" evidence="1">
    <location>
        <begin position="101"/>
        <end position="118"/>
    </location>
</feature>
<evidence type="ECO:0000313" key="2">
    <source>
        <dbReference type="EMBL" id="CDR43909.1"/>
    </source>
</evidence>
<protein>
    <submittedName>
        <fullName evidence="2">CYFA0S13e00562g1_1</fullName>
    </submittedName>
</protein>
<feature type="region of interest" description="Disordered" evidence="1">
    <location>
        <begin position="27"/>
        <end position="47"/>
    </location>
</feature>
<gene>
    <name evidence="2" type="ORF">CYFA0S_13e00562g</name>
</gene>
<reference evidence="2" key="1">
    <citation type="journal article" date="2014" name="Genome Announc.">
        <title>Genome sequence of the yeast Cyberlindnera fabianii (Hansenula fabianii).</title>
        <authorList>
            <person name="Freel K.C."/>
            <person name="Sarilar V."/>
            <person name="Neuveglise C."/>
            <person name="Devillers H."/>
            <person name="Friedrich A."/>
            <person name="Schacherer J."/>
        </authorList>
    </citation>
    <scope>NUCLEOTIDE SEQUENCE</scope>
    <source>
        <strain evidence="2">YJS4271</strain>
    </source>
</reference>
<sequence>MAMEAIHTVPPFISTETSLSQEIIHDEDNSEDPVATTNTTTNTNATTTTTDNIATEHFLFSSQDLSAFTQFTYNESPGASSYMDASAPSAPPPPPHSSSSTGNNNTLITTLQQGSSPISSVSGGALQSSSTRHTETRLATPLMNDTIQGDSTSASGSGSGSASVSAPWPLTSSSSTGYDEWNYYNYPPHTQRSHSLTMTQDTRQFDYTSQPRTAGPLIPQLDAHNSSQLQFPLNTFPGSSNTQTVLHPVMPSTATTSSSASYVPASMPTPNEYFATFNNNTYNNASTADPFRASPRHLHQPVHPPSQRSHSYNDIPLGQLYNTTQFEQQQHIHQPDDAHYNTTTPHHAEQFTHNDIQILKSLLANGEKLKWRYISSRLSSVTGRRAASSTCAKKTRELFNLPSEQQSGVLGTSLPYVVHDAWDGIVEDIV</sequence>
<evidence type="ECO:0000256" key="1">
    <source>
        <dbReference type="SAM" id="MobiDB-lite"/>
    </source>
</evidence>
<feature type="region of interest" description="Disordered" evidence="1">
    <location>
        <begin position="79"/>
        <end position="171"/>
    </location>
</feature>
<dbReference type="AlphaFoldDB" id="A0A061B255"/>
<accession>A0A061B255</accession>
<proteinExistence type="predicted"/>